<dbReference type="InterPro" id="IPR036388">
    <property type="entry name" value="WH-like_DNA-bd_sf"/>
</dbReference>
<dbReference type="Pfam" id="PF01978">
    <property type="entry name" value="TrmB"/>
    <property type="match status" value="1"/>
</dbReference>
<sequence>MDDISNTEQAIELLQGLGLKEYEAKAFVALTRLPHATAKEISDISEVPRTRVYDAVRVLETKGLVEIQHANPQQFRAVGIDEAAETLRAEYESKTETLRERLRAIEPASADSEPDSTHEVWALTGRTAAGNRAKQLLGEAEREIVIVLGNDAVTTESLLEALAAAQRRGVTLVVGTVSEALRDRVENAVPDAEVFVSGLEWLHRSEEDDTEITRIMLVDRSTILVSTAHDAPGADVDEQAVFGRGFDNGFVTIARRLMATGLLPVEDPGID</sequence>
<dbReference type="PANTHER" id="PTHR34293">
    <property type="entry name" value="HTH-TYPE TRANSCRIPTIONAL REGULATOR TRMBL2"/>
    <property type="match status" value="1"/>
</dbReference>
<dbReference type="EMBL" id="JBHTAS010000001">
    <property type="protein sequence ID" value="MFC7139747.1"/>
    <property type="molecule type" value="Genomic_DNA"/>
</dbReference>
<dbReference type="InterPro" id="IPR002831">
    <property type="entry name" value="Tscrpt_reg_TrmB_N"/>
</dbReference>
<evidence type="ECO:0000313" key="2">
    <source>
        <dbReference type="EMBL" id="MFC7139747.1"/>
    </source>
</evidence>
<name>A0ABD5XX90_9EURY</name>
<dbReference type="InterPro" id="IPR036390">
    <property type="entry name" value="WH_DNA-bd_sf"/>
</dbReference>
<dbReference type="Proteomes" id="UP001596432">
    <property type="component" value="Unassembled WGS sequence"/>
</dbReference>
<feature type="domain" description="Transcription regulator TrmB N-terminal" evidence="1">
    <location>
        <begin position="14"/>
        <end position="78"/>
    </location>
</feature>
<dbReference type="AlphaFoldDB" id="A0ABD5XX90"/>
<comment type="caution">
    <text evidence="2">The sequence shown here is derived from an EMBL/GenBank/DDBJ whole genome shotgun (WGS) entry which is preliminary data.</text>
</comment>
<proteinExistence type="predicted"/>
<dbReference type="Gene3D" id="1.10.10.10">
    <property type="entry name" value="Winged helix-like DNA-binding domain superfamily/Winged helix DNA-binding domain"/>
    <property type="match status" value="1"/>
</dbReference>
<reference evidence="2 3" key="1">
    <citation type="journal article" date="2019" name="Int. J. Syst. Evol. Microbiol.">
        <title>The Global Catalogue of Microorganisms (GCM) 10K type strain sequencing project: providing services to taxonomists for standard genome sequencing and annotation.</title>
        <authorList>
            <consortium name="The Broad Institute Genomics Platform"/>
            <consortium name="The Broad Institute Genome Sequencing Center for Infectious Disease"/>
            <person name="Wu L."/>
            <person name="Ma J."/>
        </authorList>
    </citation>
    <scope>NUCLEOTIDE SEQUENCE [LARGE SCALE GENOMIC DNA]</scope>
    <source>
        <strain evidence="2 3">XZYJT29</strain>
    </source>
</reference>
<dbReference type="GeneID" id="78820009"/>
<dbReference type="RefSeq" id="WP_274325325.1">
    <property type="nucleotide sequence ID" value="NZ_CP118158.1"/>
</dbReference>
<accession>A0ABD5XX90</accession>
<dbReference type="SUPFAM" id="SSF46785">
    <property type="entry name" value="Winged helix' DNA-binding domain"/>
    <property type="match status" value="1"/>
</dbReference>
<dbReference type="PANTHER" id="PTHR34293:SF1">
    <property type="entry name" value="HTH-TYPE TRANSCRIPTIONAL REGULATOR TRMBL2"/>
    <property type="match status" value="1"/>
</dbReference>
<dbReference type="InterPro" id="IPR051797">
    <property type="entry name" value="TrmB-like"/>
</dbReference>
<protein>
    <submittedName>
        <fullName evidence="2">TrmB family transcriptional regulator</fullName>
    </submittedName>
</protein>
<organism evidence="2 3">
    <name type="scientific">Halosimplex aquaticum</name>
    <dbReference type="NCBI Taxonomy" id="3026162"/>
    <lineage>
        <taxon>Archaea</taxon>
        <taxon>Methanobacteriati</taxon>
        <taxon>Methanobacteriota</taxon>
        <taxon>Stenosarchaea group</taxon>
        <taxon>Halobacteria</taxon>
        <taxon>Halobacteriales</taxon>
        <taxon>Haloarculaceae</taxon>
        <taxon>Halosimplex</taxon>
    </lineage>
</organism>
<keyword evidence="3" id="KW-1185">Reference proteome</keyword>
<evidence type="ECO:0000313" key="3">
    <source>
        <dbReference type="Proteomes" id="UP001596432"/>
    </source>
</evidence>
<gene>
    <name evidence="2" type="ORF">ACFQMA_07830</name>
</gene>
<evidence type="ECO:0000259" key="1">
    <source>
        <dbReference type="Pfam" id="PF01978"/>
    </source>
</evidence>